<sequence length="79" mass="8801">MEKFKLEETNQYPGEFLSREQLRNILGGTAPLTNPYCDGTETCSNGWKCADGTNSGKEDCEEATQWCINNGSTGVRCDW</sequence>
<reference evidence="1 2" key="2">
    <citation type="submission" date="2020-09" db="EMBL/GenBank/DDBJ databases">
        <authorList>
            <person name="Kittiwongwattana C."/>
        </authorList>
    </citation>
    <scope>NUCLEOTIDE SEQUENCE [LARGE SCALE GENOMIC DNA]</scope>
    <source>
        <strain evidence="1 2">1303</strain>
    </source>
</reference>
<keyword evidence="2" id="KW-1185">Reference proteome</keyword>
<protein>
    <recommendedName>
        <fullName evidence="3">Bacteriocin-type signal sequence-containing protein</fullName>
    </recommendedName>
</protein>
<evidence type="ECO:0000313" key="2">
    <source>
        <dbReference type="Proteomes" id="UP000503144"/>
    </source>
</evidence>
<dbReference type="EMBL" id="CP051204">
    <property type="protein sequence ID" value="QJB36674.1"/>
    <property type="molecule type" value="Genomic_DNA"/>
</dbReference>
<gene>
    <name evidence="1" type="ORF">HF324_01865</name>
</gene>
<evidence type="ECO:0008006" key="3">
    <source>
        <dbReference type="Google" id="ProtNLM"/>
    </source>
</evidence>
<evidence type="ECO:0000313" key="1">
    <source>
        <dbReference type="EMBL" id="QJB36674.1"/>
    </source>
</evidence>
<dbReference type="RefSeq" id="WP_168859748.1">
    <property type="nucleotide sequence ID" value="NZ_CP051204.2"/>
</dbReference>
<reference evidence="2" key="1">
    <citation type="submission" date="2020-04" db="EMBL/GenBank/DDBJ databases">
        <authorList>
            <person name="Kittiwongwattana C."/>
        </authorList>
    </citation>
    <scope>NUCLEOTIDE SEQUENCE [LARGE SCALE GENOMIC DNA]</scope>
    <source>
        <strain evidence="2">1303</strain>
    </source>
</reference>
<dbReference type="Proteomes" id="UP000503144">
    <property type="component" value="Chromosome"/>
</dbReference>
<accession>A0ABX6L9Q8</accession>
<proteinExistence type="predicted"/>
<organism evidence="1 2">
    <name type="scientific">Chitinophaga oryzae</name>
    <dbReference type="NCBI Taxonomy" id="2725414"/>
    <lineage>
        <taxon>Bacteria</taxon>
        <taxon>Pseudomonadati</taxon>
        <taxon>Bacteroidota</taxon>
        <taxon>Chitinophagia</taxon>
        <taxon>Chitinophagales</taxon>
        <taxon>Chitinophagaceae</taxon>
        <taxon>Chitinophaga</taxon>
    </lineage>
</organism>
<name>A0ABX6L9Q8_9BACT</name>